<evidence type="ECO:0000256" key="2">
    <source>
        <dbReference type="ARBA" id="ARBA00012434"/>
    </source>
</evidence>
<keyword evidence="8" id="KW-0067">ATP-binding</keyword>
<feature type="region of interest" description="Disordered" evidence="12">
    <location>
        <begin position="325"/>
        <end position="396"/>
    </location>
</feature>
<sequence length="536" mass="58633">MATTVPCTRFTDEYQLYEEIGKGAFSVVRRCVKLCTGHEYAAKIINTKKLSARDHQKLEREARICRLLKHSNIVRLHDSISEEGFHYLVFDLVTGGELFEDIVAREYYSEADASHCIQQILEAVLHCHQMGVVHRDLKPENLLLASKCKGAAVKLADFGLAIEVQGDQQAWFGFAGTPGYLSPEVLRKEAYGKPVDIWACGVILYILLVGYPPFWDEDQHKLYQQIKAGAYDFPSPEWDTVTPEAKNLINQMLTINPAKRITAHEALKHPWVCQRSTVASMMHRQETVECLKKFNARRKLKGAILTTMLATRNFSAAKSLLNKKADGVKPQTNSTKGSAGVTSPKGTLPPTALPASRRSSRSRSSSSRPSTTATSRPTRRSATRGSPPLSPRRWATSWRGWTSTASISRTVSTRAARATCLSHLPCPAHPDPSCLLHCPLSLAHCLPIPVTSFACPQPSSAGPSVRLQCPHPCLFSVPIPAPSLPVPLPVPCPFAVPFPVPIPARSRAGSGAGASRAEPAAPQCSPRTTSRSTRPS</sequence>
<evidence type="ECO:0000256" key="12">
    <source>
        <dbReference type="SAM" id="MobiDB-lite"/>
    </source>
</evidence>
<dbReference type="Pfam" id="PF00069">
    <property type="entry name" value="Pkinase"/>
    <property type="match status" value="1"/>
</dbReference>
<dbReference type="Gene3D" id="6.10.140.620">
    <property type="match status" value="1"/>
</dbReference>
<evidence type="ECO:0000313" key="15">
    <source>
        <dbReference type="Proteomes" id="UP000694382"/>
    </source>
</evidence>
<dbReference type="FunFam" id="3.30.200.20:FF:000002">
    <property type="entry name" value="Calcium/calmodulin-dependent protein kinase type II subunit delta isoform 2"/>
    <property type="match status" value="1"/>
</dbReference>
<dbReference type="SMART" id="SM00220">
    <property type="entry name" value="S_TKc"/>
    <property type="match status" value="1"/>
</dbReference>
<dbReference type="SUPFAM" id="SSF56112">
    <property type="entry name" value="Protein kinase-like (PK-like)"/>
    <property type="match status" value="1"/>
</dbReference>
<keyword evidence="3" id="KW-0723">Serine/threonine-protein kinase</keyword>
<comment type="catalytic activity">
    <reaction evidence="11">
        <text>L-seryl-[protein] + ATP = O-phospho-L-seryl-[protein] + ADP + H(+)</text>
        <dbReference type="Rhea" id="RHEA:17989"/>
        <dbReference type="Rhea" id="RHEA-COMP:9863"/>
        <dbReference type="Rhea" id="RHEA-COMP:11604"/>
        <dbReference type="ChEBI" id="CHEBI:15378"/>
        <dbReference type="ChEBI" id="CHEBI:29999"/>
        <dbReference type="ChEBI" id="CHEBI:30616"/>
        <dbReference type="ChEBI" id="CHEBI:83421"/>
        <dbReference type="ChEBI" id="CHEBI:456216"/>
        <dbReference type="EC" id="2.7.11.17"/>
    </reaction>
</comment>
<proteinExistence type="inferred from homology"/>
<reference evidence="14" key="2">
    <citation type="submission" date="2025-08" db="UniProtKB">
        <authorList>
            <consortium name="Ensembl"/>
        </authorList>
    </citation>
    <scope>IDENTIFICATION</scope>
</reference>
<keyword evidence="4" id="KW-0597">Phosphoprotein</keyword>
<evidence type="ECO:0000256" key="1">
    <source>
        <dbReference type="ARBA" id="ARBA00005354"/>
    </source>
</evidence>
<feature type="domain" description="Protein kinase" evidence="13">
    <location>
        <begin position="14"/>
        <end position="272"/>
    </location>
</feature>
<dbReference type="GO" id="GO:0004683">
    <property type="term" value="F:calcium/calmodulin-dependent protein kinase activity"/>
    <property type="evidence" value="ECO:0007669"/>
    <property type="project" value="UniProtKB-EC"/>
</dbReference>
<dbReference type="InterPro" id="IPR000719">
    <property type="entry name" value="Prot_kinase_dom"/>
</dbReference>
<comment type="similarity">
    <text evidence="1">Belongs to the protein kinase superfamily. CAMK Ser/Thr protein kinase family. CaMK subfamily.</text>
</comment>
<evidence type="ECO:0000256" key="3">
    <source>
        <dbReference type="ARBA" id="ARBA00022527"/>
    </source>
</evidence>
<dbReference type="InterPro" id="IPR011009">
    <property type="entry name" value="Kinase-like_dom_sf"/>
</dbReference>
<evidence type="ECO:0000256" key="7">
    <source>
        <dbReference type="ARBA" id="ARBA00022777"/>
    </source>
</evidence>
<dbReference type="PANTHER" id="PTHR24347">
    <property type="entry name" value="SERINE/THREONINE-PROTEIN KINASE"/>
    <property type="match status" value="1"/>
</dbReference>
<keyword evidence="5" id="KW-0808">Transferase</keyword>
<keyword evidence="15" id="KW-1185">Reference proteome</keyword>
<dbReference type="Gene3D" id="1.10.510.10">
    <property type="entry name" value="Transferase(Phosphotransferase) domain 1"/>
    <property type="match status" value="1"/>
</dbReference>
<dbReference type="PROSITE" id="PS00107">
    <property type="entry name" value="PROTEIN_KINASE_ATP"/>
    <property type="match status" value="1"/>
</dbReference>
<protein>
    <recommendedName>
        <fullName evidence="2">calcium/calmodulin-dependent protein kinase</fullName>
        <ecNumber evidence="2">2.7.11.17</ecNumber>
    </recommendedName>
</protein>
<evidence type="ECO:0000256" key="9">
    <source>
        <dbReference type="ARBA" id="ARBA00022860"/>
    </source>
</evidence>
<gene>
    <name evidence="14" type="primary">CAMK2B</name>
</gene>
<feature type="compositionally biased region" description="Polar residues" evidence="12">
    <location>
        <begin position="330"/>
        <end position="345"/>
    </location>
</feature>
<dbReference type="GO" id="GO:0005516">
    <property type="term" value="F:calmodulin binding"/>
    <property type="evidence" value="ECO:0007669"/>
    <property type="project" value="UniProtKB-KW"/>
</dbReference>
<keyword evidence="6" id="KW-0547">Nucleotide-binding</keyword>
<dbReference type="CDD" id="cd14086">
    <property type="entry name" value="STKc_CaMKII"/>
    <property type="match status" value="1"/>
</dbReference>
<organism evidence="14 15">
    <name type="scientific">Geospiza parvula</name>
    <name type="common">Small tree-finch</name>
    <name type="synonym">Camarhynchus parvulus</name>
    <dbReference type="NCBI Taxonomy" id="87175"/>
    <lineage>
        <taxon>Eukaryota</taxon>
        <taxon>Metazoa</taxon>
        <taxon>Chordata</taxon>
        <taxon>Craniata</taxon>
        <taxon>Vertebrata</taxon>
        <taxon>Euteleostomi</taxon>
        <taxon>Archelosauria</taxon>
        <taxon>Archosauria</taxon>
        <taxon>Dinosauria</taxon>
        <taxon>Saurischia</taxon>
        <taxon>Theropoda</taxon>
        <taxon>Coelurosauria</taxon>
        <taxon>Aves</taxon>
        <taxon>Neognathae</taxon>
        <taxon>Neoaves</taxon>
        <taxon>Telluraves</taxon>
        <taxon>Australaves</taxon>
        <taxon>Passeriformes</taxon>
        <taxon>Thraupidae</taxon>
        <taxon>Camarhynchus</taxon>
    </lineage>
</organism>
<reference evidence="14" key="1">
    <citation type="submission" date="2020-02" db="EMBL/GenBank/DDBJ databases">
        <authorList>
            <person name="Enbody D E."/>
            <person name="Pettersson E M."/>
        </authorList>
    </citation>
    <scope>NUCLEOTIDE SEQUENCE [LARGE SCALE GENOMIC DNA]</scope>
</reference>
<evidence type="ECO:0000256" key="11">
    <source>
        <dbReference type="ARBA" id="ARBA00047430"/>
    </source>
</evidence>
<dbReference type="PROSITE" id="PS00108">
    <property type="entry name" value="PROTEIN_KINASE_ST"/>
    <property type="match status" value="1"/>
</dbReference>
<dbReference type="GO" id="GO:0005524">
    <property type="term" value="F:ATP binding"/>
    <property type="evidence" value="ECO:0007669"/>
    <property type="project" value="UniProtKB-UniRule"/>
</dbReference>
<comment type="catalytic activity">
    <reaction evidence="10">
        <text>L-threonyl-[protein] + ATP = O-phospho-L-threonyl-[protein] + ADP + H(+)</text>
        <dbReference type="Rhea" id="RHEA:46608"/>
        <dbReference type="Rhea" id="RHEA-COMP:11060"/>
        <dbReference type="Rhea" id="RHEA-COMP:11605"/>
        <dbReference type="ChEBI" id="CHEBI:15378"/>
        <dbReference type="ChEBI" id="CHEBI:30013"/>
        <dbReference type="ChEBI" id="CHEBI:30616"/>
        <dbReference type="ChEBI" id="CHEBI:61977"/>
        <dbReference type="ChEBI" id="CHEBI:456216"/>
        <dbReference type="EC" id="2.7.11.17"/>
    </reaction>
</comment>
<dbReference type="PROSITE" id="PS50011">
    <property type="entry name" value="PROTEIN_KINASE_DOM"/>
    <property type="match status" value="1"/>
</dbReference>
<reference evidence="14" key="3">
    <citation type="submission" date="2025-09" db="UniProtKB">
        <authorList>
            <consortium name="Ensembl"/>
        </authorList>
    </citation>
    <scope>IDENTIFICATION</scope>
</reference>
<evidence type="ECO:0000313" key="14">
    <source>
        <dbReference type="Ensembl" id="ENSCPVP00000026707.1"/>
    </source>
</evidence>
<evidence type="ECO:0000256" key="6">
    <source>
        <dbReference type="ARBA" id="ARBA00022741"/>
    </source>
</evidence>
<accession>A0A8U8BRT6</accession>
<dbReference type="AlphaFoldDB" id="A0A8U8BRT6"/>
<evidence type="ECO:0000256" key="5">
    <source>
        <dbReference type="ARBA" id="ARBA00022679"/>
    </source>
</evidence>
<dbReference type="Proteomes" id="UP000694382">
    <property type="component" value="Chromosome 22"/>
</dbReference>
<feature type="region of interest" description="Disordered" evidence="12">
    <location>
        <begin position="505"/>
        <end position="536"/>
    </location>
</feature>
<dbReference type="InterPro" id="IPR017441">
    <property type="entry name" value="Protein_kinase_ATP_BS"/>
</dbReference>
<dbReference type="EC" id="2.7.11.17" evidence="2"/>
<keyword evidence="7" id="KW-0418">Kinase</keyword>
<evidence type="ECO:0000256" key="8">
    <source>
        <dbReference type="ARBA" id="ARBA00022840"/>
    </source>
</evidence>
<dbReference type="InterPro" id="IPR008271">
    <property type="entry name" value="Ser/Thr_kinase_AS"/>
</dbReference>
<dbReference type="Gene3D" id="3.30.200.20">
    <property type="entry name" value="Phosphorylase Kinase, domain 1"/>
    <property type="match status" value="1"/>
</dbReference>
<evidence type="ECO:0000256" key="10">
    <source>
        <dbReference type="ARBA" id="ARBA00047307"/>
    </source>
</evidence>
<dbReference type="FunFam" id="1.10.510.10:FF:000001">
    <property type="entry name" value="Calcium/calmodulin-dependent protein kinase type II subunit delta"/>
    <property type="match status" value="1"/>
</dbReference>
<dbReference type="Ensembl" id="ENSCPVT00000027079.1">
    <property type="protein sequence ID" value="ENSCPVP00000026707.1"/>
    <property type="gene ID" value="ENSCPVG00000015177.2"/>
</dbReference>
<evidence type="ECO:0000256" key="4">
    <source>
        <dbReference type="ARBA" id="ARBA00022553"/>
    </source>
</evidence>
<feature type="compositionally biased region" description="Low complexity" evidence="12">
    <location>
        <begin position="349"/>
        <end position="376"/>
    </location>
</feature>
<keyword evidence="9" id="KW-0112">Calmodulin-binding</keyword>
<name>A0A8U8BRT6_GEOPR</name>
<evidence type="ECO:0000259" key="13">
    <source>
        <dbReference type="PROSITE" id="PS50011"/>
    </source>
</evidence>